<dbReference type="InterPro" id="IPR029058">
    <property type="entry name" value="AB_hydrolase_fold"/>
</dbReference>
<keyword evidence="1 4" id="KW-0378">Hydrolase</keyword>
<dbReference type="InterPro" id="IPR050261">
    <property type="entry name" value="FrsA_esterase"/>
</dbReference>
<evidence type="ECO:0000259" key="3">
    <source>
        <dbReference type="Pfam" id="PF01738"/>
    </source>
</evidence>
<organism evidence="4 5">
    <name type="scientific">Teichococcus vastitatis</name>
    <dbReference type="NCBI Taxonomy" id="2307076"/>
    <lineage>
        <taxon>Bacteria</taxon>
        <taxon>Pseudomonadati</taxon>
        <taxon>Pseudomonadota</taxon>
        <taxon>Alphaproteobacteria</taxon>
        <taxon>Acetobacterales</taxon>
        <taxon>Roseomonadaceae</taxon>
        <taxon>Roseomonas</taxon>
    </lineage>
</organism>
<dbReference type="PANTHER" id="PTHR22946:SF9">
    <property type="entry name" value="POLYKETIDE TRANSFERASE AF380"/>
    <property type="match status" value="1"/>
</dbReference>
<dbReference type="Gene3D" id="3.40.50.1820">
    <property type="entry name" value="alpha/beta hydrolase"/>
    <property type="match status" value="1"/>
</dbReference>
<evidence type="ECO:0000256" key="2">
    <source>
        <dbReference type="SAM" id="SignalP"/>
    </source>
</evidence>
<proteinExistence type="predicted"/>
<feature type="signal peptide" evidence="2">
    <location>
        <begin position="1"/>
        <end position="27"/>
    </location>
</feature>
<name>A0ABS9W6S4_9PROT</name>
<dbReference type="InterPro" id="IPR002925">
    <property type="entry name" value="Dienelactn_hydro"/>
</dbReference>
<evidence type="ECO:0000256" key="1">
    <source>
        <dbReference type="ARBA" id="ARBA00022801"/>
    </source>
</evidence>
<accession>A0ABS9W6S4</accession>
<dbReference type="Proteomes" id="UP001201985">
    <property type="component" value="Unassembled WGS sequence"/>
</dbReference>
<reference evidence="4 5" key="1">
    <citation type="submission" date="2022-03" db="EMBL/GenBank/DDBJ databases">
        <title>Complete genome analysis of Roseomonas KG 17.1 : a prolific producer of plant growth promoters.</title>
        <authorList>
            <person name="Saadouli I."/>
            <person name="Najjari A."/>
            <person name="Mosbah A."/>
            <person name="Ouzari H.I."/>
        </authorList>
    </citation>
    <scope>NUCLEOTIDE SEQUENCE [LARGE SCALE GENOMIC DNA]</scope>
    <source>
        <strain evidence="4 5">KG17-1</strain>
    </source>
</reference>
<dbReference type="PROSITE" id="PS51257">
    <property type="entry name" value="PROKAR_LIPOPROTEIN"/>
    <property type="match status" value="1"/>
</dbReference>
<dbReference type="SUPFAM" id="SSF53474">
    <property type="entry name" value="alpha/beta-Hydrolases"/>
    <property type="match status" value="1"/>
</dbReference>
<protein>
    <submittedName>
        <fullName evidence="4">Dienelactone hydrolase family protein</fullName>
    </submittedName>
</protein>
<feature type="chain" id="PRO_5046584345" evidence="2">
    <location>
        <begin position="28"/>
        <end position="355"/>
    </location>
</feature>
<gene>
    <name evidence="4" type="ORF">MON41_14845</name>
</gene>
<dbReference type="EMBL" id="JALBUU010000028">
    <property type="protein sequence ID" value="MCI0754998.1"/>
    <property type="molecule type" value="Genomic_DNA"/>
</dbReference>
<dbReference type="RefSeq" id="WP_241793255.1">
    <property type="nucleotide sequence ID" value="NZ_JALBUU010000028.1"/>
</dbReference>
<sequence length="355" mass="37674">MTLKHALAGAVMLLSCLPLLIGSAGHAASAQDGWQLEDPWPSGAETVGIQGQPVTFPSSSPFTPRDAPHAELTTAVGTLYLPRGIDNAPPRSRPAVVLLHGAGGVLSAREHSYGRQFAAMGAAALVVDVFGARRDRAAGFTERLLEVTESMAIADAYAGLRYLAQRPAVDPKRVALIGFSYGAMATMYALNAGVAELMAPDGERFAAHAAFYGPCIAGFAEPRTTGAPLLMLYGGQDALIDPARCGEFAAETRAGGSAVQAIAYPDALHQWDGGQPRRSIGQLLNHCRLRVQADGNVRDLRTGLSMSGPLLRRAILVLCVEDERYLIGADDTVRAQSNRDLGRFLNPIFQSKISR</sequence>
<evidence type="ECO:0000313" key="4">
    <source>
        <dbReference type="EMBL" id="MCI0754998.1"/>
    </source>
</evidence>
<keyword evidence="2" id="KW-0732">Signal</keyword>
<feature type="domain" description="Dienelactone hydrolase" evidence="3">
    <location>
        <begin position="91"/>
        <end position="270"/>
    </location>
</feature>
<comment type="caution">
    <text evidence="4">The sequence shown here is derived from an EMBL/GenBank/DDBJ whole genome shotgun (WGS) entry which is preliminary data.</text>
</comment>
<dbReference type="PANTHER" id="PTHR22946">
    <property type="entry name" value="DIENELACTONE HYDROLASE DOMAIN-CONTAINING PROTEIN-RELATED"/>
    <property type="match status" value="1"/>
</dbReference>
<dbReference type="Pfam" id="PF01738">
    <property type="entry name" value="DLH"/>
    <property type="match status" value="1"/>
</dbReference>
<dbReference type="GO" id="GO:0016787">
    <property type="term" value="F:hydrolase activity"/>
    <property type="evidence" value="ECO:0007669"/>
    <property type="project" value="UniProtKB-KW"/>
</dbReference>
<evidence type="ECO:0000313" key="5">
    <source>
        <dbReference type="Proteomes" id="UP001201985"/>
    </source>
</evidence>
<keyword evidence="5" id="KW-1185">Reference proteome</keyword>